<keyword evidence="15 16" id="KW-0472">Membrane</keyword>
<keyword evidence="12" id="KW-0249">Electron transport</keyword>
<gene>
    <name evidence="17" type="ORF">C725_0528</name>
</gene>
<keyword evidence="7" id="KW-0813">Transport</keyword>
<evidence type="ECO:0000256" key="3">
    <source>
        <dbReference type="ARBA" id="ARBA00004141"/>
    </source>
</evidence>
<comment type="subcellular location">
    <subcellularLocation>
        <location evidence="3">Membrane</location>
        <topology evidence="3">Multi-pass membrane protein</topology>
    </subcellularLocation>
</comment>
<keyword evidence="9" id="KW-0349">Heme</keyword>
<evidence type="ECO:0000256" key="2">
    <source>
        <dbReference type="ARBA" id="ARBA00004050"/>
    </source>
</evidence>
<proteinExistence type="predicted"/>
<evidence type="ECO:0000256" key="14">
    <source>
        <dbReference type="ARBA" id="ARBA00023004"/>
    </source>
</evidence>
<evidence type="ECO:0000256" key="12">
    <source>
        <dbReference type="ARBA" id="ARBA00022982"/>
    </source>
</evidence>
<keyword evidence="13 16" id="KW-1133">Transmembrane helix</keyword>
<dbReference type="OrthoDB" id="9809280at2"/>
<reference evidence="17 18" key="1">
    <citation type="journal article" date="2013" name="Genome Announc.">
        <title>Draft Genome Sequence of Strain JLT2015T, Belonging to the Family Sphingomonadaceae of the Alphaproteobacteria.</title>
        <authorList>
            <person name="Tang K."/>
            <person name="Liu K."/>
            <person name="Li S."/>
            <person name="Jiao N."/>
        </authorList>
    </citation>
    <scope>NUCLEOTIDE SEQUENCE [LARGE SCALE GENOMIC DNA]</scope>
    <source>
        <strain evidence="17 18">JLT2015</strain>
    </source>
</reference>
<dbReference type="AlphaFoldDB" id="M2U9C5"/>
<feature type="transmembrane region" description="Helical" evidence="16">
    <location>
        <begin position="101"/>
        <end position="125"/>
    </location>
</feature>
<keyword evidence="18" id="KW-1185">Reference proteome</keyword>
<dbReference type="GO" id="GO:0016020">
    <property type="term" value="C:membrane"/>
    <property type="evidence" value="ECO:0007669"/>
    <property type="project" value="UniProtKB-SubCell"/>
</dbReference>
<dbReference type="Proteomes" id="UP000011717">
    <property type="component" value="Unassembled WGS sequence"/>
</dbReference>
<dbReference type="EMBL" id="AMRV01000001">
    <property type="protein sequence ID" value="EMD84598.1"/>
    <property type="molecule type" value="Genomic_DNA"/>
</dbReference>
<evidence type="ECO:0000256" key="15">
    <source>
        <dbReference type="ARBA" id="ARBA00023136"/>
    </source>
</evidence>
<keyword evidence="14" id="KW-0408">Iron</keyword>
<evidence type="ECO:0000313" key="17">
    <source>
        <dbReference type="EMBL" id="EMD84598.1"/>
    </source>
</evidence>
<dbReference type="InterPro" id="IPR000701">
    <property type="entry name" value="SuccDH_FuR_B_TM-su"/>
</dbReference>
<evidence type="ECO:0000256" key="8">
    <source>
        <dbReference type="ARBA" id="ARBA00022532"/>
    </source>
</evidence>
<evidence type="ECO:0000256" key="5">
    <source>
        <dbReference type="ARBA" id="ARBA00011558"/>
    </source>
</evidence>
<organism evidence="17 18">
    <name type="scientific">Pacificimonas flava</name>
    <dbReference type="NCBI Taxonomy" id="1234595"/>
    <lineage>
        <taxon>Bacteria</taxon>
        <taxon>Pseudomonadati</taxon>
        <taxon>Pseudomonadota</taxon>
        <taxon>Alphaproteobacteria</taxon>
        <taxon>Sphingomonadales</taxon>
        <taxon>Sphingosinicellaceae</taxon>
        <taxon>Pacificimonas</taxon>
    </lineage>
</organism>
<protein>
    <recommendedName>
        <fullName evidence="6">Succinate dehydrogenase hydrophobic membrane anchor subunit</fullName>
    </recommendedName>
</protein>
<evidence type="ECO:0000256" key="1">
    <source>
        <dbReference type="ARBA" id="ARBA00001971"/>
    </source>
</evidence>
<dbReference type="GO" id="GO:0020037">
    <property type="term" value="F:heme binding"/>
    <property type="evidence" value="ECO:0007669"/>
    <property type="project" value="InterPro"/>
</dbReference>
<evidence type="ECO:0000256" key="13">
    <source>
        <dbReference type="ARBA" id="ARBA00022989"/>
    </source>
</evidence>
<dbReference type="InterPro" id="IPR034804">
    <property type="entry name" value="SQR/QFR_C/D"/>
</dbReference>
<dbReference type="GO" id="GO:0046872">
    <property type="term" value="F:metal ion binding"/>
    <property type="evidence" value="ECO:0007669"/>
    <property type="project" value="UniProtKB-KW"/>
</dbReference>
<dbReference type="Gene3D" id="1.20.1300.10">
    <property type="entry name" value="Fumarate reductase/succinate dehydrogenase, transmembrane subunit"/>
    <property type="match status" value="1"/>
</dbReference>
<keyword evidence="11" id="KW-0479">Metal-binding</keyword>
<comment type="function">
    <text evidence="2">Membrane-anchoring subunit of succinate dehydrogenase (SDH).</text>
</comment>
<dbReference type="RefSeq" id="WP_008599980.1">
    <property type="nucleotide sequence ID" value="NZ_AMRV01000001.1"/>
</dbReference>
<sequence length="127" mass="14129">MFVKRGTPLGQVRGLGSAKEGAHHWWMQRLTAVGNLLLFTWFLASILTLPVLDHFTMIEWLRQPFVAVPMVLLTLNVFWHLRLGMQVMIEDYAAGGTRVTLLLLSTAFAIICAALSVFSILTIAFGA</sequence>
<dbReference type="NCBIfam" id="TIGR02968">
    <property type="entry name" value="succ_dehyd_anc"/>
    <property type="match status" value="1"/>
</dbReference>
<feature type="transmembrane region" description="Helical" evidence="16">
    <location>
        <begin position="32"/>
        <end position="52"/>
    </location>
</feature>
<keyword evidence="10 16" id="KW-0812">Transmembrane</keyword>
<accession>M2U9C5</accession>
<feature type="transmembrane region" description="Helical" evidence="16">
    <location>
        <begin position="64"/>
        <end position="81"/>
    </location>
</feature>
<dbReference type="PATRIC" id="fig|1234595.3.peg.527"/>
<comment type="subunit">
    <text evidence="5">Part of an enzyme complex containing four subunits: a flavoprotein, an iron-sulfur protein, plus two membrane-anchoring proteins, SdhC and SdhD.</text>
</comment>
<comment type="caution">
    <text evidence="17">The sequence shown here is derived from an EMBL/GenBank/DDBJ whole genome shotgun (WGS) entry which is preliminary data.</text>
</comment>
<dbReference type="InterPro" id="IPR014312">
    <property type="entry name" value="Succ_DH_anchor"/>
</dbReference>
<dbReference type="Pfam" id="PF01127">
    <property type="entry name" value="Sdh_cyt"/>
    <property type="match status" value="1"/>
</dbReference>
<dbReference type="SUPFAM" id="SSF81343">
    <property type="entry name" value="Fumarate reductase respiratory complex transmembrane subunits"/>
    <property type="match status" value="1"/>
</dbReference>
<dbReference type="UniPathway" id="UPA00223"/>
<evidence type="ECO:0000313" key="18">
    <source>
        <dbReference type="Proteomes" id="UP000011717"/>
    </source>
</evidence>
<comment type="pathway">
    <text evidence="4">Carbohydrate metabolism; tricarboxylic acid cycle.</text>
</comment>
<dbReference type="GO" id="GO:0006099">
    <property type="term" value="P:tricarboxylic acid cycle"/>
    <property type="evidence" value="ECO:0007669"/>
    <property type="project" value="UniProtKB-UniPathway"/>
</dbReference>
<evidence type="ECO:0000256" key="10">
    <source>
        <dbReference type="ARBA" id="ARBA00022692"/>
    </source>
</evidence>
<evidence type="ECO:0000256" key="4">
    <source>
        <dbReference type="ARBA" id="ARBA00005163"/>
    </source>
</evidence>
<evidence type="ECO:0000256" key="11">
    <source>
        <dbReference type="ARBA" id="ARBA00022723"/>
    </source>
</evidence>
<comment type="cofactor">
    <cofactor evidence="1">
        <name>heme</name>
        <dbReference type="ChEBI" id="CHEBI:30413"/>
    </cofactor>
</comment>
<dbReference type="CDD" id="cd03495">
    <property type="entry name" value="SQR_TypeC_SdhD_like"/>
    <property type="match status" value="1"/>
</dbReference>
<evidence type="ECO:0000256" key="16">
    <source>
        <dbReference type="SAM" id="Phobius"/>
    </source>
</evidence>
<name>M2U9C5_9SPHN</name>
<evidence type="ECO:0000256" key="7">
    <source>
        <dbReference type="ARBA" id="ARBA00022448"/>
    </source>
</evidence>
<evidence type="ECO:0000256" key="6">
    <source>
        <dbReference type="ARBA" id="ARBA00019425"/>
    </source>
</evidence>
<keyword evidence="8" id="KW-0816">Tricarboxylic acid cycle</keyword>
<evidence type="ECO:0000256" key="9">
    <source>
        <dbReference type="ARBA" id="ARBA00022617"/>
    </source>
</evidence>